<dbReference type="PIRSF" id="PIRSF001492">
    <property type="entry name" value="IPGAM"/>
    <property type="match status" value="1"/>
</dbReference>
<keyword evidence="5 10" id="KW-0479">Metal-binding</keyword>
<dbReference type="GO" id="GO:0006007">
    <property type="term" value="P:glucose catabolic process"/>
    <property type="evidence" value="ECO:0007669"/>
    <property type="project" value="InterPro"/>
</dbReference>
<feature type="binding site" evidence="10 13">
    <location>
        <position position="439"/>
    </location>
    <ligand>
        <name>Mn(2+)</name>
        <dbReference type="ChEBI" id="CHEBI:29035"/>
        <label>2</label>
    </ligand>
</feature>
<evidence type="ECO:0000256" key="6">
    <source>
        <dbReference type="ARBA" id="ARBA00023152"/>
    </source>
</evidence>
<dbReference type="InterPro" id="IPR017850">
    <property type="entry name" value="Alkaline_phosphatase_core_sf"/>
</dbReference>
<evidence type="ECO:0000256" key="1">
    <source>
        <dbReference type="ARBA" id="ARBA00000370"/>
    </source>
</evidence>
<dbReference type="SUPFAM" id="SSF64158">
    <property type="entry name" value="2,3-Bisphosphoglycerate-independent phosphoglycerate mutase, substrate-binding domain"/>
    <property type="match status" value="1"/>
</dbReference>
<name>A0A9D1MP58_9FIRM</name>
<dbReference type="Gene3D" id="3.40.1450.10">
    <property type="entry name" value="BPG-independent phosphoglycerate mutase, domain B"/>
    <property type="match status" value="1"/>
</dbReference>
<comment type="caution">
    <text evidence="16">The sequence shown here is derived from an EMBL/GenBank/DDBJ whole genome shotgun (WGS) entry which is preliminary data.</text>
</comment>
<gene>
    <name evidence="10" type="primary">gpmI</name>
    <name evidence="16" type="ORF">IAB06_03655</name>
</gene>
<accession>A0A9D1MP58</accession>
<feature type="binding site" evidence="10 13">
    <location>
        <position position="398"/>
    </location>
    <ligand>
        <name>Mn(2+)</name>
        <dbReference type="ChEBI" id="CHEBI:29035"/>
        <label>1</label>
    </ligand>
</feature>
<feature type="binding site" evidence="10 12">
    <location>
        <position position="122"/>
    </location>
    <ligand>
        <name>substrate</name>
    </ligand>
</feature>
<dbReference type="PANTHER" id="PTHR31637:SF0">
    <property type="entry name" value="2,3-BISPHOSPHOGLYCERATE-INDEPENDENT PHOSPHOGLYCERATE MUTASE"/>
    <property type="match status" value="1"/>
</dbReference>
<evidence type="ECO:0000256" key="3">
    <source>
        <dbReference type="ARBA" id="ARBA00008819"/>
    </source>
</evidence>
<feature type="binding site" evidence="10 13">
    <location>
        <position position="440"/>
    </location>
    <ligand>
        <name>Mn(2+)</name>
        <dbReference type="ChEBI" id="CHEBI:29035"/>
        <label>2</label>
    </ligand>
</feature>
<comment type="subunit">
    <text evidence="10">Monomer.</text>
</comment>
<feature type="binding site" evidence="10 12">
    <location>
        <begin position="152"/>
        <end position="153"/>
    </location>
    <ligand>
        <name>substrate</name>
    </ligand>
</feature>
<dbReference type="CDD" id="cd16010">
    <property type="entry name" value="iPGM"/>
    <property type="match status" value="1"/>
</dbReference>
<keyword evidence="6 10" id="KW-0324">Glycolysis</keyword>
<evidence type="ECO:0000256" key="12">
    <source>
        <dbReference type="PIRSR" id="PIRSR001492-2"/>
    </source>
</evidence>
<dbReference type="PANTHER" id="PTHR31637">
    <property type="entry name" value="2,3-BISPHOSPHOGLYCERATE-INDEPENDENT PHOSPHOGLYCERATE MUTASE"/>
    <property type="match status" value="1"/>
</dbReference>
<protein>
    <recommendedName>
        <fullName evidence="9 10">2,3-bisphosphoglycerate-independent phosphoglycerate mutase</fullName>
        <shortName evidence="10">BPG-independent PGAM</shortName>
        <shortName evidence="10">Phosphoglyceromutase</shortName>
        <shortName evidence="10">iPGM</shortName>
        <ecNumber evidence="4 10">5.4.2.12</ecNumber>
    </recommendedName>
</protein>
<dbReference type="Pfam" id="PF01676">
    <property type="entry name" value="Metalloenzyme"/>
    <property type="match status" value="1"/>
</dbReference>
<evidence type="ECO:0000256" key="7">
    <source>
        <dbReference type="ARBA" id="ARBA00023211"/>
    </source>
</evidence>
<reference evidence="16" key="2">
    <citation type="journal article" date="2021" name="PeerJ">
        <title>Extensive microbial diversity within the chicken gut microbiome revealed by metagenomics and culture.</title>
        <authorList>
            <person name="Gilroy R."/>
            <person name="Ravi A."/>
            <person name="Getino M."/>
            <person name="Pursley I."/>
            <person name="Horton D.L."/>
            <person name="Alikhan N.F."/>
            <person name="Baker D."/>
            <person name="Gharbi K."/>
            <person name="Hall N."/>
            <person name="Watson M."/>
            <person name="Adriaenssens E.M."/>
            <person name="Foster-Nyarko E."/>
            <person name="Jarju S."/>
            <person name="Secka A."/>
            <person name="Antonio M."/>
            <person name="Oren A."/>
            <person name="Chaudhuri R.R."/>
            <person name="La Ragione R."/>
            <person name="Hildebrand F."/>
            <person name="Pallen M.J."/>
        </authorList>
    </citation>
    <scope>NUCLEOTIDE SEQUENCE</scope>
    <source>
        <strain evidence="16">CHK160-1198</strain>
    </source>
</reference>
<dbReference type="SUPFAM" id="SSF53649">
    <property type="entry name" value="Alkaline phosphatase-like"/>
    <property type="match status" value="1"/>
</dbReference>
<evidence type="ECO:0000313" key="16">
    <source>
        <dbReference type="EMBL" id="HIU64123.1"/>
    </source>
</evidence>
<dbReference type="Proteomes" id="UP000824099">
    <property type="component" value="Unassembled WGS sequence"/>
</dbReference>
<feature type="binding site" evidence="10 12">
    <location>
        <position position="184"/>
    </location>
    <ligand>
        <name>substrate</name>
    </ligand>
</feature>
<evidence type="ECO:0000313" key="17">
    <source>
        <dbReference type="Proteomes" id="UP000824099"/>
    </source>
</evidence>
<feature type="binding site" evidence="10 13">
    <location>
        <position position="402"/>
    </location>
    <ligand>
        <name>Mn(2+)</name>
        <dbReference type="ChEBI" id="CHEBI:29035"/>
        <label>1</label>
    </ligand>
</feature>
<evidence type="ECO:0000256" key="13">
    <source>
        <dbReference type="PIRSR" id="PIRSR001492-3"/>
    </source>
</evidence>
<reference evidence="16" key="1">
    <citation type="submission" date="2020-10" db="EMBL/GenBank/DDBJ databases">
        <authorList>
            <person name="Gilroy R."/>
        </authorList>
    </citation>
    <scope>NUCLEOTIDE SEQUENCE</scope>
    <source>
        <strain evidence="16">CHK160-1198</strain>
    </source>
</reference>
<feature type="binding site" evidence="10 12">
    <location>
        <position position="190"/>
    </location>
    <ligand>
        <name>substrate</name>
    </ligand>
</feature>
<evidence type="ECO:0000256" key="8">
    <source>
        <dbReference type="ARBA" id="ARBA00023235"/>
    </source>
</evidence>
<proteinExistence type="inferred from homology"/>
<dbReference type="InterPro" id="IPR006124">
    <property type="entry name" value="Metalloenzyme"/>
</dbReference>
<feature type="binding site" evidence="10 12">
    <location>
        <begin position="257"/>
        <end position="260"/>
    </location>
    <ligand>
        <name>substrate</name>
    </ligand>
</feature>
<comment type="pathway">
    <text evidence="2 10">Carbohydrate degradation; glycolysis; pyruvate from D-glyceraldehyde 3-phosphate: step 3/5.</text>
</comment>
<feature type="domain" description="BPG-independent PGAM N-terminal" evidence="15">
    <location>
        <begin position="81"/>
        <end position="295"/>
    </location>
</feature>
<evidence type="ECO:0000256" key="11">
    <source>
        <dbReference type="PIRSR" id="PIRSR001492-1"/>
    </source>
</evidence>
<evidence type="ECO:0000256" key="5">
    <source>
        <dbReference type="ARBA" id="ARBA00022723"/>
    </source>
</evidence>
<feature type="binding site" evidence="10 12">
    <location>
        <position position="331"/>
    </location>
    <ligand>
        <name>substrate</name>
    </ligand>
</feature>
<evidence type="ECO:0000256" key="10">
    <source>
        <dbReference type="HAMAP-Rule" id="MF_01038"/>
    </source>
</evidence>
<dbReference type="GO" id="GO:0030145">
    <property type="term" value="F:manganese ion binding"/>
    <property type="evidence" value="ECO:0007669"/>
    <property type="project" value="UniProtKB-UniRule"/>
</dbReference>
<dbReference type="Gene3D" id="3.40.720.10">
    <property type="entry name" value="Alkaline Phosphatase, subunit A"/>
    <property type="match status" value="1"/>
</dbReference>
<feature type="active site" description="Phosphoserine intermediate" evidence="10 11">
    <location>
        <position position="61"/>
    </location>
</feature>
<keyword evidence="8 10" id="KW-0413">Isomerase</keyword>
<evidence type="ECO:0000256" key="4">
    <source>
        <dbReference type="ARBA" id="ARBA00012026"/>
    </source>
</evidence>
<dbReference type="Pfam" id="PF06415">
    <property type="entry name" value="iPGM_N"/>
    <property type="match status" value="1"/>
</dbReference>
<evidence type="ECO:0000259" key="14">
    <source>
        <dbReference type="Pfam" id="PF01676"/>
    </source>
</evidence>
<dbReference type="GO" id="GO:0006096">
    <property type="term" value="P:glycolytic process"/>
    <property type="evidence" value="ECO:0007669"/>
    <property type="project" value="UniProtKB-UniRule"/>
</dbReference>
<comment type="cofactor">
    <cofactor evidence="10">
        <name>Mn(2+)</name>
        <dbReference type="ChEBI" id="CHEBI:29035"/>
    </cofactor>
    <text evidence="10">Binds 2 manganese ions per subunit.</text>
</comment>
<dbReference type="AlphaFoldDB" id="A0A9D1MP58"/>
<dbReference type="InterPro" id="IPR011258">
    <property type="entry name" value="BPG-indep_PGM_N"/>
</dbReference>
<dbReference type="GO" id="GO:0004619">
    <property type="term" value="F:phosphoglycerate mutase activity"/>
    <property type="evidence" value="ECO:0007669"/>
    <property type="project" value="UniProtKB-UniRule"/>
</dbReference>
<organism evidence="16 17">
    <name type="scientific">Candidatus Avacidaminococcus intestinavium</name>
    <dbReference type="NCBI Taxonomy" id="2840684"/>
    <lineage>
        <taxon>Bacteria</taxon>
        <taxon>Bacillati</taxon>
        <taxon>Bacillota</taxon>
        <taxon>Negativicutes</taxon>
        <taxon>Acidaminococcales</taxon>
        <taxon>Acidaminococcaceae</taxon>
        <taxon>Acidaminococcaceae incertae sedis</taxon>
        <taxon>Candidatus Avacidaminococcus</taxon>
    </lineage>
</organism>
<feature type="binding site" evidence="10 13">
    <location>
        <position position="61"/>
    </location>
    <ligand>
        <name>Mn(2+)</name>
        <dbReference type="ChEBI" id="CHEBI:29035"/>
        <label>2</label>
    </ligand>
</feature>
<feature type="binding site" evidence="10 13">
    <location>
        <position position="11"/>
    </location>
    <ligand>
        <name>Mn(2+)</name>
        <dbReference type="ChEBI" id="CHEBI:29035"/>
        <label>2</label>
    </ligand>
</feature>
<dbReference type="EC" id="5.4.2.12" evidence="4 10"/>
<dbReference type="GO" id="GO:0005829">
    <property type="term" value="C:cytosol"/>
    <property type="evidence" value="ECO:0007669"/>
    <property type="project" value="TreeGrafter"/>
</dbReference>
<evidence type="ECO:0000256" key="2">
    <source>
        <dbReference type="ARBA" id="ARBA00004798"/>
    </source>
</evidence>
<dbReference type="HAMAP" id="MF_01038">
    <property type="entry name" value="GpmI"/>
    <property type="match status" value="1"/>
</dbReference>
<dbReference type="InterPro" id="IPR005995">
    <property type="entry name" value="Pgm_bpd_ind"/>
</dbReference>
<dbReference type="EMBL" id="DVNI01000054">
    <property type="protein sequence ID" value="HIU64123.1"/>
    <property type="molecule type" value="Genomic_DNA"/>
</dbReference>
<evidence type="ECO:0000256" key="9">
    <source>
        <dbReference type="ARBA" id="ARBA00071648"/>
    </source>
</evidence>
<dbReference type="InterPro" id="IPR036646">
    <property type="entry name" value="PGAM_B_sf"/>
</dbReference>
<evidence type="ECO:0000259" key="15">
    <source>
        <dbReference type="Pfam" id="PF06415"/>
    </source>
</evidence>
<sequence>MKKPLVLMILDGWGLAKDCSTNAATRANTPNLTKLIEEYPHTELICSGEAVGLPPGQMGNSEVGHMNIGAGRIVYQELTHISKTIKDKSFFMNENLVDVMEQTASKGTALHIMGLLSDGGVHSHIEHLKAIVDLASQKKLKRVFIHIFLDGRDVPPKSALGYLKDLEESLCTHKAGEVATVSGRYFAMDRDQRWERLQKTYEVMTKHYGPCFSSAQAGIEEAYKNGITDEFVVPFWIKTKEDSRLGKEDSVIFFNFRPDRARQITRAFLDEKLDVFPREFILSPEAFVCMTQYDETIKTKVAFPPKILKNTFGAVVAEAGLKQLRIAETEKYAHVTFFFNGGAERPNHGEERILVPSPKVATYDLEPEMSAYRVTNKLLEALDNDCYDVVILNFANPDMVGHTGSFEAAVRALETVDQCVGRICQKVLSLQGELCITADHGNLEEMEDLTTHEPCTSHTTNKVPFILVSNRKYQLKEGILADIAPTMLELLNIEQPVEMTGQSLIKK</sequence>
<keyword evidence="7 10" id="KW-0464">Manganese</keyword>
<feature type="domain" description="Metalloenzyme" evidence="14">
    <location>
        <begin position="3"/>
        <end position="494"/>
    </location>
</feature>
<comment type="catalytic activity">
    <reaction evidence="1 10">
        <text>(2R)-2-phosphoglycerate = (2R)-3-phosphoglycerate</text>
        <dbReference type="Rhea" id="RHEA:15901"/>
        <dbReference type="ChEBI" id="CHEBI:58272"/>
        <dbReference type="ChEBI" id="CHEBI:58289"/>
        <dbReference type="EC" id="5.4.2.12"/>
    </reaction>
</comment>
<dbReference type="FunFam" id="3.40.1450.10:FF:000001">
    <property type="entry name" value="2,3-bisphosphoglycerate-independent phosphoglycerate mutase"/>
    <property type="match status" value="1"/>
</dbReference>
<dbReference type="NCBIfam" id="TIGR01307">
    <property type="entry name" value="pgm_bpd_ind"/>
    <property type="match status" value="1"/>
</dbReference>
<comment type="similarity">
    <text evidence="3 10">Belongs to the BPG-independent phosphoglycerate mutase family.</text>
</comment>
<feature type="binding site" evidence="10 13">
    <location>
        <position position="458"/>
    </location>
    <ligand>
        <name>Mn(2+)</name>
        <dbReference type="ChEBI" id="CHEBI:29035"/>
        <label>1</label>
    </ligand>
</feature>
<comment type="function">
    <text evidence="10">Catalyzes the interconversion of 2-phosphoglycerate and 3-phosphoglycerate.</text>
</comment>